<keyword evidence="5 6" id="KW-0472">Membrane</keyword>
<evidence type="ECO:0000256" key="3">
    <source>
        <dbReference type="ARBA" id="ARBA00022692"/>
    </source>
</evidence>
<dbReference type="EMBL" id="SNVV01000005">
    <property type="protein sequence ID" value="TDN53370.1"/>
    <property type="molecule type" value="Genomic_DNA"/>
</dbReference>
<organism evidence="7 8">
    <name type="scientific">Azoarcus indigens</name>
    <dbReference type="NCBI Taxonomy" id="29545"/>
    <lineage>
        <taxon>Bacteria</taxon>
        <taxon>Pseudomonadati</taxon>
        <taxon>Pseudomonadota</taxon>
        <taxon>Betaproteobacteria</taxon>
        <taxon>Rhodocyclales</taxon>
        <taxon>Zoogloeaceae</taxon>
        <taxon>Azoarcus</taxon>
    </lineage>
</organism>
<comment type="caution">
    <text evidence="7">The sequence shown here is derived from an EMBL/GenBank/DDBJ whole genome shotgun (WGS) entry which is preliminary data.</text>
</comment>
<reference evidence="7 8" key="1">
    <citation type="submission" date="2019-03" db="EMBL/GenBank/DDBJ databases">
        <title>Genomic Encyclopedia of Type Strains, Phase IV (KMG-IV): sequencing the most valuable type-strain genomes for metagenomic binning, comparative biology and taxonomic classification.</title>
        <authorList>
            <person name="Goeker M."/>
        </authorList>
    </citation>
    <scope>NUCLEOTIDE SEQUENCE [LARGE SCALE GENOMIC DNA]</scope>
    <source>
        <strain evidence="7 8">DSM 12121</strain>
    </source>
</reference>
<gene>
    <name evidence="7" type="ORF">C7389_10543</name>
</gene>
<dbReference type="PANTHER" id="PTHR30482">
    <property type="entry name" value="HIGH-AFFINITY BRANCHED-CHAIN AMINO ACID TRANSPORT SYSTEM PERMEASE"/>
    <property type="match status" value="1"/>
</dbReference>
<keyword evidence="3 6" id="KW-0812">Transmembrane</keyword>
<evidence type="ECO:0000256" key="5">
    <source>
        <dbReference type="ARBA" id="ARBA00023136"/>
    </source>
</evidence>
<name>A0A4R6E638_9RHOO</name>
<dbReference type="GO" id="GO:0005886">
    <property type="term" value="C:plasma membrane"/>
    <property type="evidence" value="ECO:0007669"/>
    <property type="project" value="UniProtKB-SubCell"/>
</dbReference>
<dbReference type="InterPro" id="IPR043428">
    <property type="entry name" value="LivM-like"/>
</dbReference>
<keyword evidence="4 6" id="KW-1133">Transmembrane helix</keyword>
<evidence type="ECO:0000313" key="8">
    <source>
        <dbReference type="Proteomes" id="UP000295129"/>
    </source>
</evidence>
<feature type="transmembrane region" description="Helical" evidence="6">
    <location>
        <begin position="22"/>
        <end position="40"/>
    </location>
</feature>
<comment type="subcellular location">
    <subcellularLocation>
        <location evidence="1">Cell membrane</location>
        <topology evidence="1">Multi-pass membrane protein</topology>
    </subcellularLocation>
</comment>
<evidence type="ECO:0000256" key="2">
    <source>
        <dbReference type="ARBA" id="ARBA00022475"/>
    </source>
</evidence>
<keyword evidence="2" id="KW-1003">Cell membrane</keyword>
<keyword evidence="8" id="KW-1185">Reference proteome</keyword>
<feature type="transmembrane region" description="Helical" evidence="6">
    <location>
        <begin position="96"/>
        <end position="115"/>
    </location>
</feature>
<dbReference type="PANTHER" id="PTHR30482:SF17">
    <property type="entry name" value="ABC TRANSPORTER ATP-BINDING PROTEIN"/>
    <property type="match status" value="1"/>
</dbReference>
<feature type="transmembrane region" description="Helical" evidence="6">
    <location>
        <begin position="257"/>
        <end position="281"/>
    </location>
</feature>
<feature type="transmembrane region" description="Helical" evidence="6">
    <location>
        <begin position="293"/>
        <end position="317"/>
    </location>
</feature>
<dbReference type="Proteomes" id="UP000295129">
    <property type="component" value="Unassembled WGS sequence"/>
</dbReference>
<evidence type="ECO:0000256" key="1">
    <source>
        <dbReference type="ARBA" id="ARBA00004651"/>
    </source>
</evidence>
<evidence type="ECO:0000313" key="7">
    <source>
        <dbReference type="EMBL" id="TDN53370.1"/>
    </source>
</evidence>
<evidence type="ECO:0000256" key="4">
    <source>
        <dbReference type="ARBA" id="ARBA00022989"/>
    </source>
</evidence>
<protein>
    <submittedName>
        <fullName evidence="7">Amino acid/amide ABC transporter membrane protein 2 (HAAT family)</fullName>
    </submittedName>
</protein>
<dbReference type="AlphaFoldDB" id="A0A4R6E638"/>
<evidence type="ECO:0000256" key="6">
    <source>
        <dbReference type="SAM" id="Phobius"/>
    </source>
</evidence>
<dbReference type="Pfam" id="PF02653">
    <property type="entry name" value="BPD_transp_2"/>
    <property type="match status" value="1"/>
</dbReference>
<dbReference type="CDD" id="cd06581">
    <property type="entry name" value="TM_PBP1_LivM_like"/>
    <property type="match status" value="1"/>
</dbReference>
<dbReference type="InterPro" id="IPR001851">
    <property type="entry name" value="ABC_transp_permease"/>
</dbReference>
<accession>A0A4R6E638</accession>
<sequence length="347" mass="36280">MTPSCPPSTAEAGWLRRRGGEIALWLAVPLAVALFLPEYYLLATHVAALGLFALSLDLLVGYAGLLSLGHAMFFGIGAYTAGLLAVHGWGEPISGLLIAALVAGLVGFITSFAVVRVQHLAQLMVTLGFGLLVFEAANRARWLTGGDDGLQGMVVSPVLGLFEFDLFGQTAFFYTFVVLALCFIVATRVIDSPFGLTLEGLRENPKRMAAIGTPTAARLRQAYVFAAVFAGIAGALMAQTSQFVALETLSFGLSAEVLIMLLLGGAGHRYGGLVGAAVFVIARDLLSDLNPQYWQFGVGGVMVLVVLFAPGGVLGILRSLRQRLLPVARTSTAKAAPATPATKGGAA</sequence>
<dbReference type="RefSeq" id="WP_211168332.1">
    <property type="nucleotide sequence ID" value="NZ_SNVV01000005.1"/>
</dbReference>
<dbReference type="GO" id="GO:0015658">
    <property type="term" value="F:branched-chain amino acid transmembrane transporter activity"/>
    <property type="evidence" value="ECO:0007669"/>
    <property type="project" value="InterPro"/>
</dbReference>
<feature type="transmembrane region" description="Helical" evidence="6">
    <location>
        <begin position="171"/>
        <end position="190"/>
    </location>
</feature>
<proteinExistence type="predicted"/>
<feature type="transmembrane region" description="Helical" evidence="6">
    <location>
        <begin position="222"/>
        <end position="245"/>
    </location>
</feature>